<evidence type="ECO:0000256" key="3">
    <source>
        <dbReference type="SAM" id="Phobius"/>
    </source>
</evidence>
<dbReference type="Proteomes" id="UP000494205">
    <property type="component" value="Unassembled WGS sequence"/>
</dbReference>
<dbReference type="InterPro" id="IPR013766">
    <property type="entry name" value="Thioredoxin_domain"/>
</dbReference>
<organism evidence="5 6">
    <name type="scientific">Paraburkholderia rhynchosiae</name>
    <dbReference type="NCBI Taxonomy" id="487049"/>
    <lineage>
        <taxon>Bacteria</taxon>
        <taxon>Pseudomonadati</taxon>
        <taxon>Pseudomonadota</taxon>
        <taxon>Betaproteobacteria</taxon>
        <taxon>Burkholderiales</taxon>
        <taxon>Burkholderiaceae</taxon>
        <taxon>Paraburkholderia</taxon>
    </lineage>
</organism>
<keyword evidence="3" id="KW-0472">Membrane</keyword>
<evidence type="ECO:0000256" key="2">
    <source>
        <dbReference type="ARBA" id="ARBA00023008"/>
    </source>
</evidence>
<dbReference type="CDD" id="cd02968">
    <property type="entry name" value="SCO"/>
    <property type="match status" value="1"/>
</dbReference>
<feature type="transmembrane region" description="Helical" evidence="3">
    <location>
        <begin position="258"/>
        <end position="282"/>
    </location>
</feature>
<dbReference type="Pfam" id="PF02630">
    <property type="entry name" value="SCO1-SenC"/>
    <property type="match status" value="1"/>
</dbReference>
<dbReference type="Gene3D" id="3.40.30.10">
    <property type="entry name" value="Glutaredoxin"/>
    <property type="match status" value="1"/>
</dbReference>
<proteinExistence type="inferred from homology"/>
<dbReference type="GO" id="GO:0006412">
    <property type="term" value="P:translation"/>
    <property type="evidence" value="ECO:0007669"/>
    <property type="project" value="InterPro"/>
</dbReference>
<gene>
    <name evidence="5" type="ORF">LMG27174_05926</name>
</gene>
<accession>A0A6J5CDY1</accession>
<evidence type="ECO:0000256" key="1">
    <source>
        <dbReference type="ARBA" id="ARBA00010996"/>
    </source>
</evidence>
<evidence type="ECO:0000259" key="4">
    <source>
        <dbReference type="PROSITE" id="PS51352"/>
    </source>
</evidence>
<keyword evidence="2" id="KW-0186">Copper</keyword>
<dbReference type="RefSeq" id="WP_146014291.1">
    <property type="nucleotide sequence ID" value="NZ_CADIJZ010000028.1"/>
</dbReference>
<keyword evidence="3" id="KW-0812">Transmembrane</keyword>
<reference evidence="5 6" key="1">
    <citation type="submission" date="2020-04" db="EMBL/GenBank/DDBJ databases">
        <authorList>
            <person name="De Canck E."/>
        </authorList>
    </citation>
    <scope>NUCLEOTIDE SEQUENCE [LARGE SCALE GENOMIC DNA]</scope>
    <source>
        <strain evidence="5 6">LMG 27174</strain>
    </source>
</reference>
<keyword evidence="3" id="KW-1133">Transmembrane helix</keyword>
<feature type="domain" description="Thioredoxin" evidence="4">
    <location>
        <begin position="67"/>
        <end position="235"/>
    </location>
</feature>
<dbReference type="PROSITE" id="PS01048">
    <property type="entry name" value="RIBOSOMAL_S6"/>
    <property type="match status" value="1"/>
</dbReference>
<dbReference type="OrthoDB" id="9786756at2"/>
<evidence type="ECO:0000313" key="5">
    <source>
        <dbReference type="EMBL" id="CAB3732403.1"/>
    </source>
</evidence>
<name>A0A6J5CDY1_9BURK</name>
<dbReference type="EMBL" id="CADIJZ010000028">
    <property type="protein sequence ID" value="CAB3732403.1"/>
    <property type="molecule type" value="Genomic_DNA"/>
</dbReference>
<sequence length="290" mass="31829">MTRLDGLWSWVAESTGRRRLAYRIASARRCRWTLLLAFAGLMGLVQQQPVRAQVLTVRPPEQTRYVQRLNSKLPLSSAFTDDNGRPTRLGAYFGDRPVVLVLGYFHCPNLCSTLMDGVLESLAAVDLPPHAYRVLGVSIDPSETPELAARKKASYAPLLANAGAQLTLLTGAKPEVDALTSAVGFEYVYDRQLRQYMHPAGFIVATPSGRISHYFMGVRFDPRDVRLALIDASSGSIGSPVDQLLLLCSHYDPVTGRYSAQVIAGVRAACIAVLAALVIWLWRAMRRGAT</sequence>
<dbReference type="GO" id="GO:0005840">
    <property type="term" value="C:ribosome"/>
    <property type="evidence" value="ECO:0007669"/>
    <property type="project" value="InterPro"/>
</dbReference>
<dbReference type="PROSITE" id="PS51352">
    <property type="entry name" value="THIOREDOXIN_2"/>
    <property type="match status" value="1"/>
</dbReference>
<dbReference type="GO" id="GO:0003735">
    <property type="term" value="F:structural constituent of ribosome"/>
    <property type="evidence" value="ECO:0007669"/>
    <property type="project" value="InterPro"/>
</dbReference>
<comment type="similarity">
    <text evidence="1">Belongs to the SCO1/2 family.</text>
</comment>
<dbReference type="InterPro" id="IPR003782">
    <property type="entry name" value="SCO1/SenC"/>
</dbReference>
<protein>
    <recommendedName>
        <fullName evidence="4">Thioredoxin domain-containing protein</fullName>
    </recommendedName>
</protein>
<evidence type="ECO:0000313" key="6">
    <source>
        <dbReference type="Proteomes" id="UP000494205"/>
    </source>
</evidence>
<dbReference type="GO" id="GO:0019843">
    <property type="term" value="F:rRNA binding"/>
    <property type="evidence" value="ECO:0007669"/>
    <property type="project" value="InterPro"/>
</dbReference>
<dbReference type="AlphaFoldDB" id="A0A6J5CDY1"/>
<dbReference type="InterPro" id="IPR036249">
    <property type="entry name" value="Thioredoxin-like_sf"/>
</dbReference>
<dbReference type="InterPro" id="IPR020815">
    <property type="entry name" value="Ribosomal_bS6_CS"/>
</dbReference>
<dbReference type="SUPFAM" id="SSF52833">
    <property type="entry name" value="Thioredoxin-like"/>
    <property type="match status" value="1"/>
</dbReference>